<dbReference type="GO" id="GO:0050515">
    <property type="term" value="F:4-(cytidine 5'-diphospho)-2-C-methyl-D-erythritol kinase activity"/>
    <property type="evidence" value="ECO:0007669"/>
    <property type="project" value="InterPro"/>
</dbReference>
<dbReference type="InterPro" id="IPR014721">
    <property type="entry name" value="Ribsml_uS5_D2-typ_fold_subgr"/>
</dbReference>
<keyword evidence="4" id="KW-0067">ATP-binding</keyword>
<sequence length="387" mass="42188">MEPMLYDSPMRRSRVVDRHACAFGVASSPASHRSRRFRPGEGRTCQLSRMAPHRSDGTGMGVSMAAADSGKEAVVIPVLSLASPAKINVFLRILGKRPDGFHELASLFQAVSLQDNLHFERKDDDDTARDSMECNVAGIPTDDSNLILKALAVFRERTGCTQKFHVKLDKRVPFEAGLGGGSANAATTLWAVNEMCGRPATDEQLAEFGAQFGSDISFFLSSGTAYCTGRGEILRSLPPLTKPSAMFIVKPNFGLSTGKVFQTMDYERLSKRDPELLLNEIMESANEGLISPAACLNDLEEPSFRLEPKMGELKTKLASFGFDIVLMSGSGTSFFCIGRPHALLLGTGERDPRNMSDVLRTILGPAFPGVFVEQCTFVNRCAGQWYA</sequence>
<dbReference type="Pfam" id="PF00288">
    <property type="entry name" value="GHMP_kinases_N"/>
    <property type="match status" value="1"/>
</dbReference>
<evidence type="ECO:0000259" key="5">
    <source>
        <dbReference type="Pfam" id="PF00288"/>
    </source>
</evidence>
<dbReference type="PANTHER" id="PTHR43527">
    <property type="entry name" value="4-DIPHOSPHOCYTIDYL-2-C-METHYL-D-ERYTHRITOL KINASE, CHLOROPLASTIC"/>
    <property type="match status" value="1"/>
</dbReference>
<dbReference type="InterPro" id="IPR006204">
    <property type="entry name" value="GHMP_kinase_N_dom"/>
</dbReference>
<dbReference type="GO" id="GO:0005524">
    <property type="term" value="F:ATP binding"/>
    <property type="evidence" value="ECO:0007669"/>
    <property type="project" value="UniProtKB-KW"/>
</dbReference>
<organism evidence="6 7">
    <name type="scientific">Porphyridium purpureum</name>
    <name type="common">Red alga</name>
    <name type="synonym">Porphyridium cruentum</name>
    <dbReference type="NCBI Taxonomy" id="35688"/>
    <lineage>
        <taxon>Eukaryota</taxon>
        <taxon>Rhodophyta</taxon>
        <taxon>Bangiophyceae</taxon>
        <taxon>Porphyridiales</taxon>
        <taxon>Porphyridiaceae</taxon>
        <taxon>Porphyridium</taxon>
    </lineage>
</organism>
<dbReference type="EMBL" id="VRMN01000009">
    <property type="protein sequence ID" value="KAA8492423.1"/>
    <property type="molecule type" value="Genomic_DNA"/>
</dbReference>
<accession>A0A5J4YNZ3</accession>
<proteinExistence type="inferred from homology"/>
<keyword evidence="2" id="KW-0547">Nucleotide-binding</keyword>
<comment type="caution">
    <text evidence="6">The sequence shown here is derived from an EMBL/GenBank/DDBJ whole genome shotgun (WGS) entry which is preliminary data.</text>
</comment>
<protein>
    <submittedName>
        <fullName evidence="6">4-diphosphocytidyl-2-C-methyl-D-erythritol kinase, chloroplastic</fullName>
    </submittedName>
</protein>
<dbReference type="OrthoDB" id="3191556at2759"/>
<name>A0A5J4YNZ3_PORPP</name>
<dbReference type="Proteomes" id="UP000324585">
    <property type="component" value="Unassembled WGS sequence"/>
</dbReference>
<dbReference type="SUPFAM" id="SSF54211">
    <property type="entry name" value="Ribosomal protein S5 domain 2-like"/>
    <property type="match status" value="1"/>
</dbReference>
<reference evidence="7" key="1">
    <citation type="journal article" date="2019" name="Nat. Commun.">
        <title>Expansion of phycobilisome linker gene families in mesophilic red algae.</title>
        <authorList>
            <person name="Lee J."/>
            <person name="Kim D."/>
            <person name="Bhattacharya D."/>
            <person name="Yoon H.S."/>
        </authorList>
    </citation>
    <scope>NUCLEOTIDE SEQUENCE [LARGE SCALE GENOMIC DNA]</scope>
    <source>
        <strain evidence="7">CCMP 1328</strain>
    </source>
</reference>
<evidence type="ECO:0000256" key="4">
    <source>
        <dbReference type="ARBA" id="ARBA00022840"/>
    </source>
</evidence>
<evidence type="ECO:0000256" key="1">
    <source>
        <dbReference type="ARBA" id="ARBA00022679"/>
    </source>
</evidence>
<dbReference type="NCBIfam" id="TIGR00154">
    <property type="entry name" value="ispE"/>
    <property type="match status" value="1"/>
</dbReference>
<dbReference type="SUPFAM" id="SSF55060">
    <property type="entry name" value="GHMP Kinase, C-terminal domain"/>
    <property type="match status" value="1"/>
</dbReference>
<evidence type="ECO:0000313" key="6">
    <source>
        <dbReference type="EMBL" id="KAA8492423.1"/>
    </source>
</evidence>
<keyword evidence="1" id="KW-0808">Transferase</keyword>
<evidence type="ECO:0000313" key="7">
    <source>
        <dbReference type="Proteomes" id="UP000324585"/>
    </source>
</evidence>
<dbReference type="InterPro" id="IPR004424">
    <property type="entry name" value="IspE"/>
</dbReference>
<gene>
    <name evidence="6" type="ORF">FVE85_7930</name>
</gene>
<dbReference type="PANTHER" id="PTHR43527:SF2">
    <property type="entry name" value="4-DIPHOSPHOCYTIDYL-2-C-METHYL-D-ERYTHRITOL KINASE, CHLOROPLASTIC"/>
    <property type="match status" value="1"/>
</dbReference>
<evidence type="ECO:0000256" key="3">
    <source>
        <dbReference type="ARBA" id="ARBA00022777"/>
    </source>
</evidence>
<keyword evidence="7" id="KW-1185">Reference proteome</keyword>
<dbReference type="AlphaFoldDB" id="A0A5J4YNZ3"/>
<keyword evidence="3 6" id="KW-0418">Kinase</keyword>
<dbReference type="HAMAP" id="MF_00061">
    <property type="entry name" value="IspE"/>
    <property type="match status" value="1"/>
</dbReference>
<dbReference type="InterPro" id="IPR036554">
    <property type="entry name" value="GHMP_kinase_C_sf"/>
</dbReference>
<feature type="domain" description="GHMP kinase N-terminal" evidence="5">
    <location>
        <begin position="145"/>
        <end position="222"/>
    </location>
</feature>
<dbReference type="OMA" id="RWPSPAK"/>
<dbReference type="InterPro" id="IPR020568">
    <property type="entry name" value="Ribosomal_Su5_D2-typ_SF"/>
</dbReference>
<dbReference type="Gene3D" id="3.30.70.890">
    <property type="entry name" value="GHMP kinase, C-terminal domain"/>
    <property type="match status" value="1"/>
</dbReference>
<evidence type="ECO:0000256" key="2">
    <source>
        <dbReference type="ARBA" id="ARBA00022741"/>
    </source>
</evidence>
<dbReference type="Gene3D" id="3.30.230.10">
    <property type="match status" value="1"/>
</dbReference>
<dbReference type="GO" id="GO:0016114">
    <property type="term" value="P:terpenoid biosynthetic process"/>
    <property type="evidence" value="ECO:0007669"/>
    <property type="project" value="InterPro"/>
</dbReference>